<dbReference type="AlphaFoldDB" id="A0ABC8EB15"/>
<evidence type="ECO:0000313" key="2">
    <source>
        <dbReference type="EMBL" id="BCG39864.1"/>
    </source>
</evidence>
<evidence type="ECO:0000256" key="1">
    <source>
        <dbReference type="SAM" id="Phobius"/>
    </source>
</evidence>
<evidence type="ECO:0008006" key="4">
    <source>
        <dbReference type="Google" id="ProtNLM"/>
    </source>
</evidence>
<keyword evidence="1" id="KW-0472">Membrane</keyword>
<dbReference type="EMBL" id="AP023201">
    <property type="protein sequence ID" value="BCG39864.1"/>
    <property type="molecule type" value="Genomic_DNA"/>
</dbReference>
<organism evidence="2 3">
    <name type="scientific">Escherichia coli</name>
    <dbReference type="NCBI Taxonomy" id="562"/>
    <lineage>
        <taxon>Bacteria</taxon>
        <taxon>Pseudomonadati</taxon>
        <taxon>Pseudomonadota</taxon>
        <taxon>Gammaproteobacteria</taxon>
        <taxon>Enterobacterales</taxon>
        <taxon>Enterobacteriaceae</taxon>
        <taxon>Escherichia</taxon>
    </lineage>
</organism>
<keyword evidence="2" id="KW-0614">Plasmid</keyword>
<proteinExistence type="predicted"/>
<keyword evidence="1" id="KW-0812">Transmembrane</keyword>
<gene>
    <name evidence="2" type="ORF">TUM18780_50260</name>
</gene>
<sequence>MFIAIGLLLSALAYFVTDEGVRSVAIIMLCAVVWQVYIAKKKT</sequence>
<reference evidence="2 3" key="1">
    <citation type="submission" date="2020-06" db="EMBL/GenBank/DDBJ databases">
        <title>Whole-genome sequencing of blaNDM-5 positive Escherichia coli isolated from a Japanese patient with no history of travel abroad.</title>
        <authorList>
            <person name="Ito Y."/>
            <person name="Aoki K."/>
            <person name="Nakayama N."/>
            <person name="Ohtsuka M."/>
            <person name="Ota M."/>
            <person name="Kaneko N."/>
            <person name="Yoshida M."/>
            <person name="Ishii Y."/>
            <person name="Tateda K."/>
            <person name="Matsuse H."/>
        </authorList>
    </citation>
    <scope>NUCLEOTIDE SEQUENCE [LARGE SCALE GENOMIC DNA]</scope>
    <source>
        <strain evidence="2 3">TUM18780</strain>
        <plasmid evidence="3">pmty18780-4 dna</plasmid>
    </source>
</reference>
<protein>
    <recommendedName>
        <fullName evidence="4">Amino acid permease</fullName>
    </recommendedName>
</protein>
<feature type="transmembrane region" description="Helical" evidence="1">
    <location>
        <begin position="23"/>
        <end position="39"/>
    </location>
</feature>
<geneLocation type="plasmid" evidence="3">
    <name>pmty18780-4 dna</name>
</geneLocation>
<keyword evidence="1" id="KW-1133">Transmembrane helix</keyword>
<dbReference type="Proteomes" id="UP000509260">
    <property type="component" value="Plasmid pMTY18780-4"/>
</dbReference>
<name>A0ABC8EB15_ECOLX</name>
<accession>A0ABC8EB15</accession>
<evidence type="ECO:0000313" key="3">
    <source>
        <dbReference type="Proteomes" id="UP000509260"/>
    </source>
</evidence>